<evidence type="ECO:0000256" key="6">
    <source>
        <dbReference type="ARBA" id="ARBA00023136"/>
    </source>
</evidence>
<evidence type="ECO:0000256" key="4">
    <source>
        <dbReference type="ARBA" id="ARBA00022989"/>
    </source>
</evidence>
<gene>
    <name evidence="13" type="primary">LOC111599671</name>
</gene>
<keyword evidence="3 9" id="KW-0812">Transmembrane</keyword>
<evidence type="ECO:0000256" key="3">
    <source>
        <dbReference type="ARBA" id="ARBA00022692"/>
    </source>
</evidence>
<feature type="transmembrane region" description="Helical" evidence="10">
    <location>
        <begin position="98"/>
        <end position="126"/>
    </location>
</feature>
<feature type="transmembrane region" description="Helical" evidence="10">
    <location>
        <begin position="371"/>
        <end position="395"/>
    </location>
</feature>
<feature type="transmembrane region" description="Helical" evidence="10">
    <location>
        <begin position="290"/>
        <end position="309"/>
    </location>
</feature>
<evidence type="ECO:0000313" key="13">
    <source>
        <dbReference type="RefSeq" id="XP_023171144.1"/>
    </source>
</evidence>
<feature type="transmembrane region" description="Helical" evidence="10">
    <location>
        <begin position="67"/>
        <end position="92"/>
    </location>
</feature>
<dbReference type="GO" id="GO:0008188">
    <property type="term" value="F:neuropeptide receptor activity"/>
    <property type="evidence" value="ECO:0007669"/>
    <property type="project" value="TreeGrafter"/>
</dbReference>
<keyword evidence="7 9" id="KW-0675">Receptor</keyword>
<evidence type="ECO:0000259" key="11">
    <source>
        <dbReference type="PROSITE" id="PS50262"/>
    </source>
</evidence>
<dbReference type="InterPro" id="IPR017452">
    <property type="entry name" value="GPCR_Rhodpsn_7TM"/>
</dbReference>
<comment type="similarity">
    <text evidence="2 9">Belongs to the G-protein coupled receptor 1 family.</text>
</comment>
<feature type="transmembrane region" description="Helical" evidence="10">
    <location>
        <begin position="338"/>
        <end position="359"/>
    </location>
</feature>
<evidence type="ECO:0000256" key="8">
    <source>
        <dbReference type="ARBA" id="ARBA00023224"/>
    </source>
</evidence>
<keyword evidence="6 10" id="KW-0472">Membrane</keyword>
<dbReference type="PANTHER" id="PTHR24238">
    <property type="entry name" value="G-PROTEIN COUPLED RECEPTOR"/>
    <property type="match status" value="1"/>
</dbReference>
<keyword evidence="12" id="KW-1185">Reference proteome</keyword>
<reference evidence="13" key="1">
    <citation type="submission" date="2025-08" db="UniProtKB">
        <authorList>
            <consortium name="RefSeq"/>
        </authorList>
    </citation>
    <scope>IDENTIFICATION</scope>
    <source>
        <strain evidence="13">15085-1641.00</strain>
        <tissue evidence="13">Whole body</tissue>
    </source>
</reference>
<dbReference type="InterPro" id="IPR000276">
    <property type="entry name" value="GPCR_Rhodpsn"/>
</dbReference>
<feature type="transmembrane region" description="Helical" evidence="10">
    <location>
        <begin position="147"/>
        <end position="172"/>
    </location>
</feature>
<dbReference type="Gene3D" id="1.20.1070.10">
    <property type="entry name" value="Rhodopsin 7-helix transmembrane proteins"/>
    <property type="match status" value="1"/>
</dbReference>
<dbReference type="Pfam" id="PF00001">
    <property type="entry name" value="7tm_1"/>
    <property type="match status" value="2"/>
</dbReference>
<keyword evidence="4 10" id="KW-1133">Transmembrane helix</keyword>
<evidence type="ECO:0000256" key="5">
    <source>
        <dbReference type="ARBA" id="ARBA00023040"/>
    </source>
</evidence>
<keyword evidence="8 9" id="KW-0807">Transducer</keyword>
<dbReference type="PROSITE" id="PS50262">
    <property type="entry name" value="G_PROTEIN_RECEP_F1_2"/>
    <property type="match status" value="1"/>
</dbReference>
<evidence type="ECO:0000256" key="1">
    <source>
        <dbReference type="ARBA" id="ARBA00004141"/>
    </source>
</evidence>
<dbReference type="OrthoDB" id="5957382at2759"/>
<dbReference type="RefSeq" id="XP_023171144.1">
    <property type="nucleotide sequence ID" value="XM_023315376.2"/>
</dbReference>
<dbReference type="PROSITE" id="PS00237">
    <property type="entry name" value="G_PROTEIN_RECEP_F1_1"/>
    <property type="match status" value="1"/>
</dbReference>
<comment type="subcellular location">
    <subcellularLocation>
        <location evidence="1">Membrane</location>
        <topology evidence="1">Multi-pass membrane protein</topology>
    </subcellularLocation>
</comment>
<proteinExistence type="inferred from homology"/>
<organism evidence="12 13">
    <name type="scientific">Drosophila hydei</name>
    <name type="common">Fruit fly</name>
    <dbReference type="NCBI Taxonomy" id="7224"/>
    <lineage>
        <taxon>Eukaryota</taxon>
        <taxon>Metazoa</taxon>
        <taxon>Ecdysozoa</taxon>
        <taxon>Arthropoda</taxon>
        <taxon>Hexapoda</taxon>
        <taxon>Insecta</taxon>
        <taxon>Pterygota</taxon>
        <taxon>Neoptera</taxon>
        <taxon>Endopterygota</taxon>
        <taxon>Diptera</taxon>
        <taxon>Brachycera</taxon>
        <taxon>Muscomorpha</taxon>
        <taxon>Ephydroidea</taxon>
        <taxon>Drosophilidae</taxon>
        <taxon>Drosophila</taxon>
    </lineage>
</organism>
<feature type="transmembrane region" description="Helical" evidence="10">
    <location>
        <begin position="203"/>
        <end position="222"/>
    </location>
</feature>
<feature type="domain" description="G-protein coupled receptors family 1 profile" evidence="11">
    <location>
        <begin position="48"/>
        <end position="392"/>
    </location>
</feature>
<dbReference type="Proteomes" id="UP000504633">
    <property type="component" value="Unplaced"/>
</dbReference>
<dbReference type="AlphaFoldDB" id="A0A6J1LVF7"/>
<dbReference type="CDD" id="cd00637">
    <property type="entry name" value="7tm_classA_rhodopsin-like"/>
    <property type="match status" value="1"/>
</dbReference>
<dbReference type="PRINTS" id="PR00237">
    <property type="entry name" value="GPCRRHODOPSN"/>
</dbReference>
<dbReference type="SUPFAM" id="SSF81321">
    <property type="entry name" value="Family A G protein-coupled receptor-like"/>
    <property type="match status" value="1"/>
</dbReference>
<feature type="transmembrane region" description="Helical" evidence="10">
    <location>
        <begin position="33"/>
        <end position="55"/>
    </location>
</feature>
<dbReference type="GO" id="GO:0005886">
    <property type="term" value="C:plasma membrane"/>
    <property type="evidence" value="ECO:0007669"/>
    <property type="project" value="TreeGrafter"/>
</dbReference>
<accession>A0A6J1LVF7</accession>
<sequence>MASRMLIIDTTDDYRPLVKASQLCQIHDTPRKIFMVLVSVLFICTFVGNLSALYVNTSRKLRPFFRACLISLTCSDLIYCVNFTTSNMAFFTADYLEYWILGSFMCNVVPFVNTTTVLCSSFMLVAISLDRYMSIRRAAVGIWNPHWLFCCLCVGCIWLACMVVAVPLFFIYKATHVYIQHTDELVVSELEYVMMCVGKRPDMLLTSVSYLIGQTICISIYTRAQTQIGVYNGVSLSLVFVPCIVAFIFLHVTIAQQLWQRRHQLRSMQKQRQRQQQQLRFEHPLDNRETTYAIISAFSVAAIFHASAAQMTQQPQQERKLSPAAVARVARHRRMVRVVLLMMGAFICLRLPAWIFLMMRVYGTFSSPVSWIFYFFFGLLNLTSCALNPLFYTFLPQTLRVLSALKFGLCWLLCCGRASKLDSDSSMPKESAKHARPTLCCGMQVTWRCQMKAKQESAEARKPVAVIELPSTASSLSKDVFKDFNDERSLQTTASIKSSR</sequence>
<dbReference type="OMA" id="ITWRCYP"/>
<dbReference type="GeneID" id="111599671"/>
<evidence type="ECO:0000256" key="9">
    <source>
        <dbReference type="RuleBase" id="RU000688"/>
    </source>
</evidence>
<name>A0A6J1LVF7_DROHY</name>
<dbReference type="KEGG" id="dhe:111599671"/>
<feature type="transmembrane region" description="Helical" evidence="10">
    <location>
        <begin position="234"/>
        <end position="259"/>
    </location>
</feature>
<evidence type="ECO:0000256" key="7">
    <source>
        <dbReference type="ARBA" id="ARBA00023170"/>
    </source>
</evidence>
<keyword evidence="5 9" id="KW-0297">G-protein coupled receptor</keyword>
<protein>
    <submittedName>
        <fullName evidence="13">Alpha-2Da adrenergic receptor</fullName>
    </submittedName>
</protein>
<evidence type="ECO:0000256" key="2">
    <source>
        <dbReference type="ARBA" id="ARBA00010663"/>
    </source>
</evidence>
<evidence type="ECO:0000256" key="10">
    <source>
        <dbReference type="SAM" id="Phobius"/>
    </source>
</evidence>
<dbReference type="PANTHER" id="PTHR24238:SF58">
    <property type="entry name" value="FI22604P1"/>
    <property type="match status" value="1"/>
</dbReference>
<evidence type="ECO:0000313" key="12">
    <source>
        <dbReference type="Proteomes" id="UP000504633"/>
    </source>
</evidence>